<name>A0ABS9IWU7_9ACTN</name>
<dbReference type="RefSeq" id="WP_236999245.1">
    <property type="nucleotide sequence ID" value="NZ_JAKKOR010000012.1"/>
</dbReference>
<feature type="region of interest" description="Disordered" evidence="1">
    <location>
        <begin position="26"/>
        <end position="47"/>
    </location>
</feature>
<evidence type="ECO:0008006" key="4">
    <source>
        <dbReference type="Google" id="ProtNLM"/>
    </source>
</evidence>
<accession>A0ABS9IWU7</accession>
<evidence type="ECO:0000313" key="3">
    <source>
        <dbReference type="Proteomes" id="UP001200110"/>
    </source>
</evidence>
<sequence>MPGSLVVAKGHFDTLLAEKQMELRERESRGELRIAPQAEMRSPGMDR</sequence>
<reference evidence="2 3" key="1">
    <citation type="submission" date="2022-01" db="EMBL/GenBank/DDBJ databases">
        <authorList>
            <person name="Huang Y."/>
        </authorList>
    </citation>
    <scope>NUCLEOTIDE SEQUENCE [LARGE SCALE GENOMIC DNA]</scope>
    <source>
        <strain evidence="2 3">HY366</strain>
    </source>
</reference>
<protein>
    <recommendedName>
        <fullName evidence="4">Transposase</fullName>
    </recommendedName>
</protein>
<dbReference type="Proteomes" id="UP001200110">
    <property type="component" value="Unassembled WGS sequence"/>
</dbReference>
<comment type="caution">
    <text evidence="2">The sequence shown here is derived from an EMBL/GenBank/DDBJ whole genome shotgun (WGS) entry which is preliminary data.</text>
</comment>
<dbReference type="EMBL" id="JAKKOR010000012">
    <property type="protein sequence ID" value="MCF8590047.1"/>
    <property type="molecule type" value="Genomic_DNA"/>
</dbReference>
<keyword evidence="3" id="KW-1185">Reference proteome</keyword>
<gene>
    <name evidence="2" type="ORF">L5G33_16455</name>
</gene>
<evidence type="ECO:0000256" key="1">
    <source>
        <dbReference type="SAM" id="MobiDB-lite"/>
    </source>
</evidence>
<proteinExistence type="predicted"/>
<organism evidence="2 3">
    <name type="scientific">Gordonia liuliyuniae</name>
    <dbReference type="NCBI Taxonomy" id="2911517"/>
    <lineage>
        <taxon>Bacteria</taxon>
        <taxon>Bacillati</taxon>
        <taxon>Actinomycetota</taxon>
        <taxon>Actinomycetes</taxon>
        <taxon>Mycobacteriales</taxon>
        <taxon>Gordoniaceae</taxon>
        <taxon>Gordonia</taxon>
    </lineage>
</organism>
<evidence type="ECO:0000313" key="2">
    <source>
        <dbReference type="EMBL" id="MCF8590047.1"/>
    </source>
</evidence>